<feature type="transmembrane region" description="Helical" evidence="5">
    <location>
        <begin position="127"/>
        <end position="145"/>
    </location>
</feature>
<keyword evidence="7" id="KW-1185">Reference proteome</keyword>
<dbReference type="GO" id="GO:0034755">
    <property type="term" value="P:iron ion transmembrane transport"/>
    <property type="evidence" value="ECO:0007669"/>
    <property type="project" value="TreeGrafter"/>
</dbReference>
<protein>
    <submittedName>
        <fullName evidence="6">Natural resistance-associated macrophage protein-domain-containing protein</fullName>
    </submittedName>
</protein>
<evidence type="ECO:0000313" key="6">
    <source>
        <dbReference type="EMBL" id="KAI9269225.1"/>
    </source>
</evidence>
<dbReference type="GO" id="GO:0030026">
    <property type="term" value="P:intracellular manganese ion homeostasis"/>
    <property type="evidence" value="ECO:0007669"/>
    <property type="project" value="TreeGrafter"/>
</dbReference>
<dbReference type="GO" id="GO:0005384">
    <property type="term" value="F:manganese ion transmembrane transporter activity"/>
    <property type="evidence" value="ECO:0007669"/>
    <property type="project" value="TreeGrafter"/>
</dbReference>
<evidence type="ECO:0000256" key="1">
    <source>
        <dbReference type="ARBA" id="ARBA00004141"/>
    </source>
</evidence>
<comment type="caution">
    <text evidence="6">The sequence shown here is derived from an EMBL/GenBank/DDBJ whole genome shotgun (WGS) entry which is preliminary data.</text>
</comment>
<dbReference type="InterPro" id="IPR001046">
    <property type="entry name" value="NRAMP_fam"/>
</dbReference>
<organism evidence="6 7">
    <name type="scientific">Phascolomyces articulosus</name>
    <dbReference type="NCBI Taxonomy" id="60185"/>
    <lineage>
        <taxon>Eukaryota</taxon>
        <taxon>Fungi</taxon>
        <taxon>Fungi incertae sedis</taxon>
        <taxon>Mucoromycota</taxon>
        <taxon>Mucoromycotina</taxon>
        <taxon>Mucoromycetes</taxon>
        <taxon>Mucorales</taxon>
        <taxon>Lichtheimiaceae</taxon>
        <taxon>Phascolomyces</taxon>
    </lineage>
</organism>
<dbReference type="PANTHER" id="PTHR11706">
    <property type="entry name" value="SOLUTE CARRIER PROTEIN FAMILY 11 MEMBER"/>
    <property type="match status" value="1"/>
</dbReference>
<sequence>MLAYVVGRMVKFVRKFSKFFGPGFMIAVGYLDPGNWATDMEGGSQFGYRLLFIILLSNIIAVFLQNLTIRLGVVSGFDLASASRRYFPKYLNLFLYVLAELAIIATDMAEVIGSAIALNLLIPQLPLPAGVAITAADVFIILLFYSEDHTDPDAQTETASLRVIRLFESFVMILVLAVGICLSIILAYSDINPIDVVKGYEPTKEIFTDTASLYVAIGIIGATVMPHNLYLHGFIVQARCREWRAKRPQAECIDDDNKQWVLNSVARKFTMDGYEKPEQQQQGTTGETCVSMENTNTANVEKKRFDVDGLRKYLKSSLKDNLLFNFIDLVIALIFAFYVNSAILIVAASNFYYAPAGQQQEVTDLFSAHDLLSRYLSPAAGVIFALALLCAGQSSTITATLAGQVVMSGFLGMSTRPWVRRIVTRLVAIIPALVAACIAGRSGLSQLLVGSQVALSVQLPFAVVPLVIFTSWKKVMKVDLVVDQSNKTVDRTTVTVSWVDKLFPRIPSWRPSWWQPTKQMILPRLQLGEKSNENSPAAIKPDSSSSIATTSPVILNEMPEPLIYDNGWITKIVAILISLLLIGLNGYLVVSSALGM</sequence>
<keyword evidence="2 5" id="KW-0812">Transmembrane</keyword>
<evidence type="ECO:0000256" key="2">
    <source>
        <dbReference type="ARBA" id="ARBA00022692"/>
    </source>
</evidence>
<keyword evidence="4 5" id="KW-0472">Membrane</keyword>
<evidence type="ECO:0000256" key="3">
    <source>
        <dbReference type="ARBA" id="ARBA00022989"/>
    </source>
</evidence>
<dbReference type="GO" id="GO:0015086">
    <property type="term" value="F:cadmium ion transmembrane transporter activity"/>
    <property type="evidence" value="ECO:0007669"/>
    <property type="project" value="TreeGrafter"/>
</dbReference>
<evidence type="ECO:0000313" key="7">
    <source>
        <dbReference type="Proteomes" id="UP001209540"/>
    </source>
</evidence>
<dbReference type="Pfam" id="PF01566">
    <property type="entry name" value="Nramp"/>
    <property type="match status" value="2"/>
</dbReference>
<keyword evidence="3 5" id="KW-1133">Transmembrane helix</keyword>
<dbReference type="Proteomes" id="UP001209540">
    <property type="component" value="Unassembled WGS sequence"/>
</dbReference>
<feature type="transmembrane region" description="Helical" evidence="5">
    <location>
        <begin position="93"/>
        <end position="121"/>
    </location>
</feature>
<dbReference type="EMBL" id="JAIXMP010000008">
    <property type="protein sequence ID" value="KAI9269225.1"/>
    <property type="molecule type" value="Genomic_DNA"/>
</dbReference>
<name>A0AAD5PG18_9FUNG</name>
<dbReference type="GO" id="GO:0005886">
    <property type="term" value="C:plasma membrane"/>
    <property type="evidence" value="ECO:0007669"/>
    <property type="project" value="TreeGrafter"/>
</dbReference>
<feature type="transmembrane region" description="Helical" evidence="5">
    <location>
        <begin position="51"/>
        <end position="73"/>
    </location>
</feature>
<evidence type="ECO:0000256" key="4">
    <source>
        <dbReference type="ARBA" id="ARBA00023136"/>
    </source>
</evidence>
<dbReference type="NCBIfam" id="TIGR01197">
    <property type="entry name" value="nramp"/>
    <property type="match status" value="1"/>
</dbReference>
<feature type="transmembrane region" description="Helical" evidence="5">
    <location>
        <begin position="422"/>
        <end position="441"/>
    </location>
</feature>
<feature type="transmembrane region" description="Helical" evidence="5">
    <location>
        <begin position="447"/>
        <end position="469"/>
    </location>
</feature>
<gene>
    <name evidence="6" type="ORF">BDA99DRAFT_535297</name>
</gene>
<feature type="transmembrane region" description="Helical" evidence="5">
    <location>
        <begin position="166"/>
        <end position="191"/>
    </location>
</feature>
<reference evidence="6" key="1">
    <citation type="journal article" date="2022" name="IScience">
        <title>Evolution of zygomycete secretomes and the origins of terrestrial fungal ecologies.</title>
        <authorList>
            <person name="Chang Y."/>
            <person name="Wang Y."/>
            <person name="Mondo S."/>
            <person name="Ahrendt S."/>
            <person name="Andreopoulos W."/>
            <person name="Barry K."/>
            <person name="Beard J."/>
            <person name="Benny G.L."/>
            <person name="Blankenship S."/>
            <person name="Bonito G."/>
            <person name="Cuomo C."/>
            <person name="Desiro A."/>
            <person name="Gervers K.A."/>
            <person name="Hundley H."/>
            <person name="Kuo A."/>
            <person name="LaButti K."/>
            <person name="Lang B.F."/>
            <person name="Lipzen A."/>
            <person name="O'Donnell K."/>
            <person name="Pangilinan J."/>
            <person name="Reynolds N."/>
            <person name="Sandor L."/>
            <person name="Smith M.E."/>
            <person name="Tsang A."/>
            <person name="Grigoriev I.V."/>
            <person name="Stajich J.E."/>
            <person name="Spatafora J.W."/>
        </authorList>
    </citation>
    <scope>NUCLEOTIDE SEQUENCE</scope>
    <source>
        <strain evidence="6">RSA 2281</strain>
    </source>
</reference>
<dbReference type="AlphaFoldDB" id="A0AAD5PG18"/>
<feature type="transmembrane region" description="Helical" evidence="5">
    <location>
        <begin position="322"/>
        <end position="355"/>
    </location>
</feature>
<dbReference type="NCBIfam" id="NF037982">
    <property type="entry name" value="Nramp_1"/>
    <property type="match status" value="2"/>
</dbReference>
<proteinExistence type="predicted"/>
<accession>A0AAD5PG18</accession>
<feature type="transmembrane region" description="Helical" evidence="5">
    <location>
        <begin position="211"/>
        <end position="231"/>
    </location>
</feature>
<feature type="transmembrane region" description="Helical" evidence="5">
    <location>
        <begin position="375"/>
        <end position="401"/>
    </location>
</feature>
<evidence type="ECO:0000256" key="5">
    <source>
        <dbReference type="SAM" id="Phobius"/>
    </source>
</evidence>
<comment type="subcellular location">
    <subcellularLocation>
        <location evidence="1">Membrane</location>
        <topology evidence="1">Multi-pass membrane protein</topology>
    </subcellularLocation>
</comment>
<dbReference type="PANTHER" id="PTHR11706:SF101">
    <property type="entry name" value="MANGANESE TRANSPORTER SMF1"/>
    <property type="match status" value="1"/>
</dbReference>
<reference evidence="6" key="2">
    <citation type="submission" date="2023-02" db="EMBL/GenBank/DDBJ databases">
        <authorList>
            <consortium name="DOE Joint Genome Institute"/>
            <person name="Mondo S.J."/>
            <person name="Chang Y."/>
            <person name="Wang Y."/>
            <person name="Ahrendt S."/>
            <person name="Andreopoulos W."/>
            <person name="Barry K."/>
            <person name="Beard J."/>
            <person name="Benny G.L."/>
            <person name="Blankenship S."/>
            <person name="Bonito G."/>
            <person name="Cuomo C."/>
            <person name="Desiro A."/>
            <person name="Gervers K.A."/>
            <person name="Hundley H."/>
            <person name="Kuo A."/>
            <person name="LaButti K."/>
            <person name="Lang B.F."/>
            <person name="Lipzen A."/>
            <person name="O'Donnell K."/>
            <person name="Pangilinan J."/>
            <person name="Reynolds N."/>
            <person name="Sandor L."/>
            <person name="Smith M.W."/>
            <person name="Tsang A."/>
            <person name="Grigoriev I.V."/>
            <person name="Stajich J.E."/>
            <person name="Spatafora J.W."/>
        </authorList>
    </citation>
    <scope>NUCLEOTIDE SEQUENCE</scope>
    <source>
        <strain evidence="6">RSA 2281</strain>
    </source>
</reference>
<feature type="transmembrane region" description="Helical" evidence="5">
    <location>
        <begin position="12"/>
        <end position="31"/>
    </location>
</feature>
<feature type="transmembrane region" description="Helical" evidence="5">
    <location>
        <begin position="568"/>
        <end position="590"/>
    </location>
</feature>
<dbReference type="PRINTS" id="PR00447">
    <property type="entry name" value="NATRESASSCMP"/>
</dbReference>